<keyword evidence="15" id="KW-1185">Reference proteome</keyword>
<organism evidence="14 15">
    <name type="scientific">Desulfonema ishimotonii</name>
    <dbReference type="NCBI Taxonomy" id="45657"/>
    <lineage>
        <taxon>Bacteria</taxon>
        <taxon>Pseudomonadati</taxon>
        <taxon>Thermodesulfobacteriota</taxon>
        <taxon>Desulfobacteria</taxon>
        <taxon>Desulfobacterales</taxon>
        <taxon>Desulfococcaceae</taxon>
        <taxon>Desulfonema</taxon>
    </lineage>
</organism>
<feature type="chain" id="PRO_5019254586" evidence="11">
    <location>
        <begin position="29"/>
        <end position="685"/>
    </location>
</feature>
<reference evidence="15" key="1">
    <citation type="submission" date="2017-11" db="EMBL/GenBank/DDBJ databases">
        <authorList>
            <person name="Watanabe M."/>
            <person name="Kojima H."/>
        </authorList>
    </citation>
    <scope>NUCLEOTIDE SEQUENCE [LARGE SCALE GENOMIC DNA]</scope>
    <source>
        <strain evidence="15">Tokyo 01</strain>
    </source>
</reference>
<evidence type="ECO:0000256" key="11">
    <source>
        <dbReference type="SAM" id="SignalP"/>
    </source>
</evidence>
<feature type="domain" description="TonB-dependent receptor plug" evidence="13">
    <location>
        <begin position="62"/>
        <end position="164"/>
    </location>
</feature>
<feature type="signal peptide" evidence="11">
    <location>
        <begin position="1"/>
        <end position="28"/>
    </location>
</feature>
<keyword evidence="9" id="KW-0998">Cell outer membrane</keyword>
<evidence type="ECO:0000256" key="3">
    <source>
        <dbReference type="ARBA" id="ARBA00022452"/>
    </source>
</evidence>
<evidence type="ECO:0000256" key="5">
    <source>
        <dbReference type="ARBA" id="ARBA00022729"/>
    </source>
</evidence>
<dbReference type="GO" id="GO:0015344">
    <property type="term" value="F:siderophore uptake transmembrane transporter activity"/>
    <property type="evidence" value="ECO:0007669"/>
    <property type="project" value="TreeGrafter"/>
</dbReference>
<keyword evidence="6 10" id="KW-0798">TonB box</keyword>
<protein>
    <submittedName>
        <fullName evidence="14">TonB-dependent receptor</fullName>
    </submittedName>
</protein>
<dbReference type="Pfam" id="PF00593">
    <property type="entry name" value="TonB_dep_Rec_b-barrel"/>
    <property type="match status" value="1"/>
</dbReference>
<evidence type="ECO:0000313" key="14">
    <source>
        <dbReference type="EMBL" id="GBC60200.1"/>
    </source>
</evidence>
<comment type="caution">
    <text evidence="14">The sequence shown here is derived from an EMBL/GenBank/DDBJ whole genome shotgun (WGS) entry which is preliminary data.</text>
</comment>
<name>A0A401FTB8_9BACT</name>
<reference evidence="15" key="2">
    <citation type="submission" date="2019-01" db="EMBL/GenBank/DDBJ databases">
        <title>Genome sequence of Desulfonema ishimotonii strain Tokyo 01.</title>
        <authorList>
            <person name="Fukui M."/>
        </authorList>
    </citation>
    <scope>NUCLEOTIDE SEQUENCE [LARGE SCALE GENOMIC DNA]</scope>
    <source>
        <strain evidence="15">Tokyo 01</strain>
    </source>
</reference>
<dbReference type="PANTHER" id="PTHR30069">
    <property type="entry name" value="TONB-DEPENDENT OUTER MEMBRANE RECEPTOR"/>
    <property type="match status" value="1"/>
</dbReference>
<evidence type="ECO:0000256" key="1">
    <source>
        <dbReference type="ARBA" id="ARBA00004571"/>
    </source>
</evidence>
<dbReference type="Proteomes" id="UP000288096">
    <property type="component" value="Unassembled WGS sequence"/>
</dbReference>
<evidence type="ECO:0000256" key="7">
    <source>
        <dbReference type="ARBA" id="ARBA00023136"/>
    </source>
</evidence>
<proteinExistence type="inferred from homology"/>
<evidence type="ECO:0000259" key="13">
    <source>
        <dbReference type="Pfam" id="PF07715"/>
    </source>
</evidence>
<comment type="subcellular location">
    <subcellularLocation>
        <location evidence="1">Cell outer membrane</location>
        <topology evidence="1">Multi-pass membrane protein</topology>
    </subcellularLocation>
</comment>
<sequence length="685" mass="77316">MPNKSHTMYLLLSLICWGMMLGTSGAEATDSRAPQEDTMLMFVGEDLDVLTIASRREESAWEAPAVAQVITRNVLRERGTDTLGKALETVPGFYMARKEWGTQPWLRGIPDSVLLLYDTVPMTSDISKSLHPFDRELSLNAVKRIEVVKGPGSVLWGPDAFAGIVNVVPMTGKDLDGVETGALYGMPDNRRGGYISMGHDAGRWDAFLSVSGYEGEMDDTKANVVRFGDGEGQIVDPSERFGSDRPGNSRFIEASGNFSYGDWLTLSGRIADNHRSYTMTTEDDLSWLESRDNPTGFIKAEIRKKLDHASALRLTGSWMETAAEQEIIDQVFEQKEKTVYGEILYDRSFRSGSGLFTGGVSYRNKEVDDALILESYLPDYLSAGNVSLYPIINTRDYEDQLWSVFGQYRHRLGDVEAWAGLRYDNHDSYQDRTSLSTGISWTPAARWVVKLLYGTAYRTPFAKQVAEGEDSALENIESVNMQVAWEPSWQWRFGVCGFWSRIEDHVIEDPYAALSEANHQEFTGIELEGKYSPLRSLDFAANLTLVHNKGPDEAYLYNDYVFVRPDGTLERHYVDLDYPYDSGADTLFNLMGTWRPCENVSFFAKLGYFSERDIFYIQDDDFFVGSSDGGVWLLDMNAMVKDVLWGMDLDFSVRNLTDEKYRTPGTYSSIEGEPVSAQIIFRKEW</sequence>
<dbReference type="Pfam" id="PF07715">
    <property type="entry name" value="Plug"/>
    <property type="match status" value="1"/>
</dbReference>
<keyword evidence="7 10" id="KW-0472">Membrane</keyword>
<dbReference type="AlphaFoldDB" id="A0A401FTB8"/>
<dbReference type="InterPro" id="IPR012910">
    <property type="entry name" value="Plug_dom"/>
</dbReference>
<evidence type="ECO:0000256" key="9">
    <source>
        <dbReference type="ARBA" id="ARBA00023237"/>
    </source>
</evidence>
<evidence type="ECO:0000256" key="6">
    <source>
        <dbReference type="ARBA" id="ARBA00023077"/>
    </source>
</evidence>
<dbReference type="Gene3D" id="2.40.170.20">
    <property type="entry name" value="TonB-dependent receptor, beta-barrel domain"/>
    <property type="match status" value="1"/>
</dbReference>
<evidence type="ECO:0000256" key="10">
    <source>
        <dbReference type="RuleBase" id="RU003357"/>
    </source>
</evidence>
<feature type="domain" description="TonB-dependent receptor-like beta-barrel" evidence="12">
    <location>
        <begin position="238"/>
        <end position="656"/>
    </location>
</feature>
<accession>A0A401FTB8</accession>
<dbReference type="EMBL" id="BEXT01000001">
    <property type="protein sequence ID" value="GBC60200.1"/>
    <property type="molecule type" value="Genomic_DNA"/>
</dbReference>
<dbReference type="Gene3D" id="2.170.130.10">
    <property type="entry name" value="TonB-dependent receptor, plug domain"/>
    <property type="match status" value="1"/>
</dbReference>
<dbReference type="GO" id="GO:0009279">
    <property type="term" value="C:cell outer membrane"/>
    <property type="evidence" value="ECO:0007669"/>
    <property type="project" value="UniProtKB-SubCell"/>
</dbReference>
<dbReference type="SUPFAM" id="SSF56935">
    <property type="entry name" value="Porins"/>
    <property type="match status" value="1"/>
</dbReference>
<dbReference type="RefSeq" id="WP_124327644.1">
    <property type="nucleotide sequence ID" value="NZ_BEXT01000001.1"/>
</dbReference>
<dbReference type="GO" id="GO:0044718">
    <property type="term" value="P:siderophore transmembrane transport"/>
    <property type="evidence" value="ECO:0007669"/>
    <property type="project" value="TreeGrafter"/>
</dbReference>
<evidence type="ECO:0000313" key="15">
    <source>
        <dbReference type="Proteomes" id="UP000288096"/>
    </source>
</evidence>
<evidence type="ECO:0000256" key="8">
    <source>
        <dbReference type="ARBA" id="ARBA00023170"/>
    </source>
</evidence>
<evidence type="ECO:0000259" key="12">
    <source>
        <dbReference type="Pfam" id="PF00593"/>
    </source>
</evidence>
<comment type="similarity">
    <text evidence="10">Belongs to the TonB-dependent receptor family.</text>
</comment>
<dbReference type="InterPro" id="IPR000531">
    <property type="entry name" value="Beta-barrel_TonB"/>
</dbReference>
<keyword evidence="8 14" id="KW-0675">Receptor</keyword>
<keyword evidence="4" id="KW-0812">Transmembrane</keyword>
<keyword evidence="2" id="KW-0813">Transport</keyword>
<evidence type="ECO:0000256" key="2">
    <source>
        <dbReference type="ARBA" id="ARBA00022448"/>
    </source>
</evidence>
<dbReference type="OrthoDB" id="9800913at2"/>
<dbReference type="InterPro" id="IPR036942">
    <property type="entry name" value="Beta-barrel_TonB_sf"/>
</dbReference>
<keyword evidence="5 11" id="KW-0732">Signal</keyword>
<evidence type="ECO:0000256" key="4">
    <source>
        <dbReference type="ARBA" id="ARBA00022692"/>
    </source>
</evidence>
<dbReference type="PANTHER" id="PTHR30069:SF29">
    <property type="entry name" value="HEMOGLOBIN AND HEMOGLOBIN-HAPTOGLOBIN-BINDING PROTEIN 1-RELATED"/>
    <property type="match status" value="1"/>
</dbReference>
<dbReference type="InterPro" id="IPR039426">
    <property type="entry name" value="TonB-dep_rcpt-like"/>
</dbReference>
<keyword evidence="3" id="KW-1134">Transmembrane beta strand</keyword>
<dbReference type="InterPro" id="IPR037066">
    <property type="entry name" value="Plug_dom_sf"/>
</dbReference>
<gene>
    <name evidence="14" type="ORF">DENIS_1151</name>
</gene>